<accession>A0A4R7YNS7</accession>
<dbReference type="EMBL" id="SODA01000048">
    <property type="protein sequence ID" value="TDV97324.1"/>
    <property type="molecule type" value="Genomic_DNA"/>
</dbReference>
<comment type="caution">
    <text evidence="1">The sequence shown here is derived from an EMBL/GenBank/DDBJ whole genome shotgun (WGS) entry which is preliminary data.</text>
</comment>
<dbReference type="Proteomes" id="UP000294697">
    <property type="component" value="Unassembled WGS sequence"/>
</dbReference>
<sequence>MQRKLIEIESELVLSTKTKFQDKFNFYMAKIYGGNYTPIKPQGSIGDRKVDGLLNKEKIFFQVYAPERVNTRKTNNKIDEDFNGFMTHVNQV</sequence>
<dbReference type="OrthoDB" id="596297at2"/>
<gene>
    <name evidence="1" type="ORF">C8C77_1488</name>
</gene>
<name>A0A4R7YNS7_9FIRM</name>
<reference evidence="1 2" key="1">
    <citation type="submission" date="2019-03" db="EMBL/GenBank/DDBJ databases">
        <title>Subsurface microbial communities from deep shales in Ohio and West Virginia, USA.</title>
        <authorList>
            <person name="Wrighton K."/>
        </authorList>
    </citation>
    <scope>NUCLEOTIDE SEQUENCE [LARGE SCALE GENOMIC DNA]</scope>
    <source>
        <strain evidence="1 2">MSL9.2</strain>
    </source>
</reference>
<evidence type="ECO:0000313" key="1">
    <source>
        <dbReference type="EMBL" id="TDV97324.1"/>
    </source>
</evidence>
<protein>
    <submittedName>
        <fullName evidence="1">Uncharacterized protein</fullName>
    </submittedName>
</protein>
<dbReference type="RefSeq" id="WP_111573518.1">
    <property type="nucleotide sequence ID" value="NZ_QLME01000043.1"/>
</dbReference>
<dbReference type="AlphaFoldDB" id="A0A4R7YNS7"/>
<proteinExistence type="predicted"/>
<evidence type="ECO:0000313" key="2">
    <source>
        <dbReference type="Proteomes" id="UP000294697"/>
    </source>
</evidence>
<organism evidence="1 2">
    <name type="scientific">Halanaerobium saccharolyticum</name>
    <dbReference type="NCBI Taxonomy" id="43595"/>
    <lineage>
        <taxon>Bacteria</taxon>
        <taxon>Bacillati</taxon>
        <taxon>Bacillota</taxon>
        <taxon>Clostridia</taxon>
        <taxon>Halanaerobiales</taxon>
        <taxon>Halanaerobiaceae</taxon>
        <taxon>Halanaerobium</taxon>
    </lineage>
</organism>